<dbReference type="PANTHER" id="PTHR33376">
    <property type="match status" value="1"/>
</dbReference>
<gene>
    <name evidence="2" type="primary">dctP</name>
    <name evidence="2" type="ORF">JQ615_18215</name>
</gene>
<dbReference type="PANTHER" id="PTHR33376:SF5">
    <property type="entry name" value="EXTRACYTOPLASMIC SOLUTE RECEPTOR PROTEIN"/>
    <property type="match status" value="1"/>
</dbReference>
<dbReference type="Pfam" id="PF03480">
    <property type="entry name" value="DctP"/>
    <property type="match status" value="1"/>
</dbReference>
<comment type="caution">
    <text evidence="2">The sequence shown here is derived from an EMBL/GenBank/DDBJ whole genome shotgun (WGS) entry which is preliminary data.</text>
</comment>
<dbReference type="RefSeq" id="WP_212396848.1">
    <property type="nucleotide sequence ID" value="NZ_JAFCJH010000017.1"/>
</dbReference>
<organism evidence="2 3">
    <name type="scientific">Bradyrhizobium jicamae</name>
    <dbReference type="NCBI Taxonomy" id="280332"/>
    <lineage>
        <taxon>Bacteria</taxon>
        <taxon>Pseudomonadati</taxon>
        <taxon>Pseudomonadota</taxon>
        <taxon>Alphaproteobacteria</taxon>
        <taxon>Hyphomicrobiales</taxon>
        <taxon>Nitrobacteraceae</taxon>
        <taxon>Bradyrhizobium</taxon>
    </lineage>
</organism>
<accession>A0ABS5FKK7</accession>
<dbReference type="Proteomes" id="UP001315278">
    <property type="component" value="Unassembled WGS sequence"/>
</dbReference>
<evidence type="ECO:0000313" key="3">
    <source>
        <dbReference type="Proteomes" id="UP001315278"/>
    </source>
</evidence>
<proteinExistence type="predicted"/>
<dbReference type="NCBIfam" id="NF037995">
    <property type="entry name" value="TRAP_S1"/>
    <property type="match status" value="1"/>
</dbReference>
<evidence type="ECO:0000313" key="2">
    <source>
        <dbReference type="EMBL" id="MBR0797327.1"/>
    </source>
</evidence>
<protein>
    <submittedName>
        <fullName evidence="2">TRAP transporter substrate-binding protein DctP</fullName>
    </submittedName>
</protein>
<keyword evidence="1" id="KW-0732">Signal</keyword>
<name>A0ABS5FKK7_9BRAD</name>
<sequence>MISRWNRRVFMGSVAGAFATPYLMRKARADDTIKLRCSLDTAPSHPRNQAIVDYLAKLDEASRGKIKSEVFHSGQLFADLNVSKALIQGQVDMAAPGTWTITGLVPDADYAQLPALYGQPADVVHRCTDGPPGELVEKQIEAKVRSHILGHWLDLGNENWYTTKKEIRTLADFNGLKIRSPGGAGISWRIGFVHAIPNVTPWPNVPLALSQGTFDGFVSSDESCTSAKLWDAGVKYSYADHQFFANYIPMVSDAFWSKLGEPDRKLMRDIWAENVERYRAMSAKSQADARETMKSHGVTFGDPSPDQIAADRKRMVEAQADLIRDAKLSADIVKLVSDAVGSHS</sequence>
<evidence type="ECO:0000256" key="1">
    <source>
        <dbReference type="ARBA" id="ARBA00022729"/>
    </source>
</evidence>
<keyword evidence="3" id="KW-1185">Reference proteome</keyword>
<dbReference type="Gene3D" id="3.40.190.170">
    <property type="entry name" value="Bacterial extracellular solute-binding protein, family 7"/>
    <property type="match status" value="1"/>
</dbReference>
<reference evidence="3" key="1">
    <citation type="journal article" date="2021" name="ISME J.">
        <title>Evolutionary origin and ecological implication of a unique nif island in free-living Bradyrhizobium lineages.</title>
        <authorList>
            <person name="Tao J."/>
        </authorList>
    </citation>
    <scope>NUCLEOTIDE SEQUENCE [LARGE SCALE GENOMIC DNA]</scope>
    <source>
        <strain evidence="3">SZCCT0434</strain>
    </source>
</reference>
<dbReference type="InterPro" id="IPR038404">
    <property type="entry name" value="TRAP_DctP_sf"/>
</dbReference>
<dbReference type="EMBL" id="JAFCJH010000017">
    <property type="protein sequence ID" value="MBR0797327.1"/>
    <property type="molecule type" value="Genomic_DNA"/>
</dbReference>
<dbReference type="InterPro" id="IPR018389">
    <property type="entry name" value="DctP_fam"/>
</dbReference>